<comment type="caution">
    <text evidence="1">The sequence shown here is derived from an EMBL/GenBank/DDBJ whole genome shotgun (WGS) entry which is preliminary data.</text>
</comment>
<evidence type="ECO:0000313" key="1">
    <source>
        <dbReference type="EMBL" id="CAG8717423.1"/>
    </source>
</evidence>
<gene>
    <name evidence="1" type="ORF">AMORRO_LOCUS13107</name>
</gene>
<protein>
    <submittedName>
        <fullName evidence="1">7962_t:CDS:1</fullName>
    </submittedName>
</protein>
<sequence length="65" mass="7720">AKPEKTFKFKNKEAFQDSMNDLIQKFEKIHLKLAVQIEDIFARVKRKTNPYYKPDTSKSLLAYIL</sequence>
<proteinExistence type="predicted"/>
<feature type="non-terminal residue" evidence="1">
    <location>
        <position position="1"/>
    </location>
</feature>
<accession>A0A9N9I372</accession>
<dbReference type="Proteomes" id="UP000789342">
    <property type="component" value="Unassembled WGS sequence"/>
</dbReference>
<keyword evidence="2" id="KW-1185">Reference proteome</keyword>
<dbReference type="EMBL" id="CAJVPV010021261">
    <property type="protein sequence ID" value="CAG8717423.1"/>
    <property type="molecule type" value="Genomic_DNA"/>
</dbReference>
<name>A0A9N9I372_9GLOM</name>
<evidence type="ECO:0000313" key="2">
    <source>
        <dbReference type="Proteomes" id="UP000789342"/>
    </source>
</evidence>
<reference evidence="1" key="1">
    <citation type="submission" date="2021-06" db="EMBL/GenBank/DDBJ databases">
        <authorList>
            <person name="Kallberg Y."/>
            <person name="Tangrot J."/>
            <person name="Rosling A."/>
        </authorList>
    </citation>
    <scope>NUCLEOTIDE SEQUENCE</scope>
    <source>
        <strain evidence="1">CL551</strain>
    </source>
</reference>
<dbReference type="AlphaFoldDB" id="A0A9N9I372"/>
<organism evidence="1 2">
    <name type="scientific">Acaulospora morrowiae</name>
    <dbReference type="NCBI Taxonomy" id="94023"/>
    <lineage>
        <taxon>Eukaryota</taxon>
        <taxon>Fungi</taxon>
        <taxon>Fungi incertae sedis</taxon>
        <taxon>Mucoromycota</taxon>
        <taxon>Glomeromycotina</taxon>
        <taxon>Glomeromycetes</taxon>
        <taxon>Diversisporales</taxon>
        <taxon>Acaulosporaceae</taxon>
        <taxon>Acaulospora</taxon>
    </lineage>
</organism>